<dbReference type="Pfam" id="PF10277">
    <property type="entry name" value="Frag1"/>
    <property type="match status" value="1"/>
</dbReference>
<dbReference type="InterPro" id="IPR050911">
    <property type="entry name" value="DRAM/TMEM150_Autophagy_Mod"/>
</dbReference>
<keyword evidence="4 5" id="KW-0472">Membrane</keyword>
<protein>
    <recommendedName>
        <fullName evidence="6">CWH43-like N-terminal domain-containing protein</fullName>
    </recommendedName>
</protein>
<dbReference type="InterPro" id="IPR019402">
    <property type="entry name" value="CWH43_N"/>
</dbReference>
<feature type="transmembrane region" description="Helical" evidence="5">
    <location>
        <begin position="90"/>
        <end position="111"/>
    </location>
</feature>
<feature type="transmembrane region" description="Helical" evidence="5">
    <location>
        <begin position="164"/>
        <end position="187"/>
    </location>
</feature>
<evidence type="ECO:0000256" key="4">
    <source>
        <dbReference type="ARBA" id="ARBA00023136"/>
    </source>
</evidence>
<dbReference type="PANTHER" id="PTHR21324:SF2">
    <property type="entry name" value="EG:22E5.9 PROTEIN"/>
    <property type="match status" value="1"/>
</dbReference>
<sequence>MQAGTVRKTLQASIALQLATLATSYAIWVYEGCDPFMPWISDTDTNPVSGVPFTFGFSVSGLLIIVLSWQYYRLRADWITSHPGTPRLELLNLVSTLLAALAGAFITWIAFTPWSEQLALHLIQAKVIFGGLGLWAILSTVMASDMASLDSRFEVVHRARRLRTSIMIVFASLLGLSVLQYTGVSFLDPVHFESYLEMVGVCTDLSIPAMSRAALFEWGMVISMLAVVETGIHEVSLLTSDE</sequence>
<evidence type="ECO:0000256" key="2">
    <source>
        <dbReference type="ARBA" id="ARBA00022692"/>
    </source>
</evidence>
<evidence type="ECO:0000313" key="7">
    <source>
        <dbReference type="EMBL" id="AIF21209.1"/>
    </source>
</evidence>
<proteinExistence type="predicted"/>
<keyword evidence="3 5" id="KW-1133">Transmembrane helix</keyword>
<dbReference type="AlphaFoldDB" id="A0A075HZY6"/>
<feature type="transmembrane region" description="Helical" evidence="5">
    <location>
        <begin position="50"/>
        <end position="69"/>
    </location>
</feature>
<dbReference type="EMBL" id="KF901185">
    <property type="protein sequence ID" value="AIF21209.1"/>
    <property type="molecule type" value="Genomic_DNA"/>
</dbReference>
<dbReference type="PANTHER" id="PTHR21324">
    <property type="entry name" value="FASTING-INDUCIBLE INTEGRAL MEMBRANE PROTEIN TM6P1-RELATED"/>
    <property type="match status" value="1"/>
</dbReference>
<reference evidence="7" key="1">
    <citation type="journal article" date="2014" name="Genome Biol. Evol.">
        <title>Pangenome evidence for extensive interdomain horizontal transfer affecting lineage core and shell genes in uncultured planktonic thaumarchaeota and euryarchaeota.</title>
        <authorList>
            <person name="Deschamps P."/>
            <person name="Zivanovic Y."/>
            <person name="Moreira D."/>
            <person name="Rodriguez-Valera F."/>
            <person name="Lopez-Garcia P."/>
        </authorList>
    </citation>
    <scope>NUCLEOTIDE SEQUENCE</scope>
</reference>
<evidence type="ECO:0000256" key="1">
    <source>
        <dbReference type="ARBA" id="ARBA00004127"/>
    </source>
</evidence>
<name>A0A075HZY6_9EURY</name>
<accession>A0A075HZY6</accession>
<evidence type="ECO:0000259" key="6">
    <source>
        <dbReference type="Pfam" id="PF10277"/>
    </source>
</evidence>
<evidence type="ECO:0000256" key="5">
    <source>
        <dbReference type="SAM" id="Phobius"/>
    </source>
</evidence>
<evidence type="ECO:0000256" key="3">
    <source>
        <dbReference type="ARBA" id="ARBA00022989"/>
    </source>
</evidence>
<keyword evidence="2 5" id="KW-0812">Transmembrane</keyword>
<dbReference type="GO" id="GO:0012505">
    <property type="term" value="C:endomembrane system"/>
    <property type="evidence" value="ECO:0007669"/>
    <property type="project" value="UniProtKB-SubCell"/>
</dbReference>
<feature type="domain" description="CWH43-like N-terminal" evidence="6">
    <location>
        <begin position="15"/>
        <end position="226"/>
    </location>
</feature>
<comment type="subcellular location">
    <subcellularLocation>
        <location evidence="1">Endomembrane system</location>
        <topology evidence="1">Multi-pass membrane protein</topology>
    </subcellularLocation>
</comment>
<feature type="transmembrane region" description="Helical" evidence="5">
    <location>
        <begin position="123"/>
        <end position="143"/>
    </location>
</feature>
<organism evidence="7">
    <name type="scientific">uncultured marine group II/III euryarchaeote KM3_98_F04</name>
    <dbReference type="NCBI Taxonomy" id="1456548"/>
    <lineage>
        <taxon>Archaea</taxon>
        <taxon>Methanobacteriati</taxon>
        <taxon>Methanobacteriota</taxon>
        <taxon>environmental samples</taxon>
    </lineage>
</organism>